<keyword evidence="1" id="KW-1185">Reference proteome</keyword>
<evidence type="ECO:0000313" key="2">
    <source>
        <dbReference type="WBParaSite" id="ALUE_0000604201-mRNA-1"/>
    </source>
</evidence>
<evidence type="ECO:0000313" key="1">
    <source>
        <dbReference type="Proteomes" id="UP000036681"/>
    </source>
</evidence>
<sequence length="70" mass="7761">MVSGVRHPEKACSTILGVAYQNILAGQGRPHPSALFLPWHVGDIRVTVFELLCGRTMVINTGKACMRWRL</sequence>
<name>A0A0M3HTP6_ASCLU</name>
<reference evidence="2" key="1">
    <citation type="submission" date="2017-02" db="UniProtKB">
        <authorList>
            <consortium name="WormBaseParasite"/>
        </authorList>
    </citation>
    <scope>IDENTIFICATION</scope>
</reference>
<accession>A0A0M3HTP6</accession>
<dbReference type="WBParaSite" id="ALUE_0000604201-mRNA-1">
    <property type="protein sequence ID" value="ALUE_0000604201-mRNA-1"/>
    <property type="gene ID" value="ALUE_0000604201"/>
</dbReference>
<dbReference type="AlphaFoldDB" id="A0A0M3HTP6"/>
<proteinExistence type="predicted"/>
<dbReference type="Proteomes" id="UP000036681">
    <property type="component" value="Unplaced"/>
</dbReference>
<organism evidence="1 2">
    <name type="scientific">Ascaris lumbricoides</name>
    <name type="common">Giant roundworm</name>
    <dbReference type="NCBI Taxonomy" id="6252"/>
    <lineage>
        <taxon>Eukaryota</taxon>
        <taxon>Metazoa</taxon>
        <taxon>Ecdysozoa</taxon>
        <taxon>Nematoda</taxon>
        <taxon>Chromadorea</taxon>
        <taxon>Rhabditida</taxon>
        <taxon>Spirurina</taxon>
        <taxon>Ascaridomorpha</taxon>
        <taxon>Ascaridoidea</taxon>
        <taxon>Ascarididae</taxon>
        <taxon>Ascaris</taxon>
    </lineage>
</organism>
<protein>
    <submittedName>
        <fullName evidence="2">Uncharacterized protein</fullName>
    </submittedName>
</protein>